<proteinExistence type="predicted"/>
<keyword evidence="3" id="KW-1185">Reference proteome</keyword>
<evidence type="ECO:0000313" key="3">
    <source>
        <dbReference type="Proteomes" id="UP001186944"/>
    </source>
</evidence>
<dbReference type="PANTHER" id="PTHR12295:SF30">
    <property type="entry name" value="PROTEIN FURRY"/>
    <property type="match status" value="1"/>
</dbReference>
<protein>
    <recommendedName>
        <fullName evidence="1">Cell morphogenesis protein N-terminal domain-containing protein</fullName>
    </recommendedName>
</protein>
<accession>A0AA88Y816</accession>
<organism evidence="2 3">
    <name type="scientific">Pinctada imbricata</name>
    <name type="common">Atlantic pearl-oyster</name>
    <name type="synonym">Pinctada martensii</name>
    <dbReference type="NCBI Taxonomy" id="66713"/>
    <lineage>
        <taxon>Eukaryota</taxon>
        <taxon>Metazoa</taxon>
        <taxon>Spiralia</taxon>
        <taxon>Lophotrochozoa</taxon>
        <taxon>Mollusca</taxon>
        <taxon>Bivalvia</taxon>
        <taxon>Autobranchia</taxon>
        <taxon>Pteriomorphia</taxon>
        <taxon>Pterioida</taxon>
        <taxon>Pterioidea</taxon>
        <taxon>Pteriidae</taxon>
        <taxon>Pinctada</taxon>
    </lineage>
</organism>
<reference evidence="2" key="1">
    <citation type="submission" date="2019-08" db="EMBL/GenBank/DDBJ databases">
        <title>The improved chromosome-level genome for the pearl oyster Pinctada fucata martensii using PacBio sequencing and Hi-C.</title>
        <authorList>
            <person name="Zheng Z."/>
        </authorList>
    </citation>
    <scope>NUCLEOTIDE SEQUENCE</scope>
    <source>
        <strain evidence="2">ZZ-2019</strain>
        <tissue evidence="2">Adductor muscle</tissue>
    </source>
</reference>
<sequence length="238" mass="27212">MDRKDMNDAGPSPMIRFPWRRDLSRVMSEDGAKPGEYILQSLFLEFCATAERKVELVIAEPLEKPLAKSLQRGEDAQLDQLLNAFGTLSEQCLPSILKSLFRWFERQNLSEGCTQPDRHRHRSKGIQTNPNSANISIIADLYAEVIGVMVQSRFQAVRKHFMSELKELKSRDQTPYIAQSIISLLTGLKYFRVKVISVVTTDGESNYLIISNYLSTMCVNWEYLKGISLHQVKIVKKL</sequence>
<dbReference type="GO" id="GO:0031175">
    <property type="term" value="P:neuron projection development"/>
    <property type="evidence" value="ECO:0007669"/>
    <property type="project" value="TreeGrafter"/>
</dbReference>
<evidence type="ECO:0000313" key="2">
    <source>
        <dbReference type="EMBL" id="KAK3099884.1"/>
    </source>
</evidence>
<dbReference type="Proteomes" id="UP001186944">
    <property type="component" value="Unassembled WGS sequence"/>
</dbReference>
<dbReference type="InterPro" id="IPR025614">
    <property type="entry name" value="Cell_morpho_N"/>
</dbReference>
<dbReference type="Pfam" id="PF14222">
    <property type="entry name" value="MOR2-PAG1_N"/>
    <property type="match status" value="1"/>
</dbReference>
<comment type="caution">
    <text evidence="2">The sequence shown here is derived from an EMBL/GenBank/DDBJ whole genome shotgun (WGS) entry which is preliminary data.</text>
</comment>
<dbReference type="GO" id="GO:0000902">
    <property type="term" value="P:cell morphogenesis"/>
    <property type="evidence" value="ECO:0007669"/>
    <property type="project" value="InterPro"/>
</dbReference>
<evidence type="ECO:0000259" key="1">
    <source>
        <dbReference type="Pfam" id="PF14222"/>
    </source>
</evidence>
<feature type="domain" description="Cell morphogenesis protein N-terminal" evidence="1">
    <location>
        <begin position="130"/>
        <end position="197"/>
    </location>
</feature>
<name>A0AA88Y816_PINIB</name>
<dbReference type="InterPro" id="IPR039867">
    <property type="entry name" value="Furry/Tao3/Mor2"/>
</dbReference>
<dbReference type="GO" id="GO:0005938">
    <property type="term" value="C:cell cortex"/>
    <property type="evidence" value="ECO:0007669"/>
    <property type="project" value="TreeGrafter"/>
</dbReference>
<gene>
    <name evidence="2" type="ORF">FSP39_011237</name>
</gene>
<dbReference type="PANTHER" id="PTHR12295">
    <property type="entry name" value="FURRY-RELATED"/>
    <property type="match status" value="1"/>
</dbReference>
<dbReference type="EMBL" id="VSWD01000006">
    <property type="protein sequence ID" value="KAK3099884.1"/>
    <property type="molecule type" value="Genomic_DNA"/>
</dbReference>
<dbReference type="AlphaFoldDB" id="A0AA88Y816"/>
<dbReference type="GO" id="GO:0030427">
    <property type="term" value="C:site of polarized growth"/>
    <property type="evidence" value="ECO:0007669"/>
    <property type="project" value="TreeGrafter"/>
</dbReference>